<dbReference type="AlphaFoldDB" id="A0A409YAX0"/>
<comment type="caution">
    <text evidence="1">The sequence shown here is derived from an EMBL/GenBank/DDBJ whole genome shotgun (WGS) entry which is preliminary data.</text>
</comment>
<proteinExistence type="predicted"/>
<name>A0A409YAX0_9AGAR</name>
<dbReference type="OrthoDB" id="3109562at2759"/>
<dbReference type="InParanoid" id="A0A409YAX0"/>
<evidence type="ECO:0000313" key="2">
    <source>
        <dbReference type="Proteomes" id="UP000284842"/>
    </source>
</evidence>
<protein>
    <submittedName>
        <fullName evidence="1">Uncharacterized protein</fullName>
    </submittedName>
</protein>
<sequence length="372" mass="41226">MEPDTNQKSLTVTLPFELLSHIVNLNSDDKATLYHIALTSKALCADVIKHLYASSPLLLLSCTDPNAATSGIKFLSTISNSTEYALLVKKVTILIPHSCNCISVCVVVNNLKKMSNITNLSIAPFYGKDGVPGGLLDYEIPYKLRTLTWRGRGTLDFLASLCDLLNSHRDTLEMVDMGLDYGLRTPVPVAKQLNSVIAMLISAVQRFWRGLSILSRSRTERSDRAIEAPPLTRLHTVKGSLEILAIFLPLVVSPSSIRNLVIIPPGPSIQVSRHDPKFAHFPRIFDFLHHSSLTSLTVDVSLGWEIDLEAFMQCVPSLETLAIQGLKLSEPIVSAFLYFNFSIALHINRLARAGRCCARQYESFIFIFSVTK</sequence>
<organism evidence="1 2">
    <name type="scientific">Panaeolus cyanescens</name>
    <dbReference type="NCBI Taxonomy" id="181874"/>
    <lineage>
        <taxon>Eukaryota</taxon>
        <taxon>Fungi</taxon>
        <taxon>Dikarya</taxon>
        <taxon>Basidiomycota</taxon>
        <taxon>Agaricomycotina</taxon>
        <taxon>Agaricomycetes</taxon>
        <taxon>Agaricomycetidae</taxon>
        <taxon>Agaricales</taxon>
        <taxon>Agaricineae</taxon>
        <taxon>Galeropsidaceae</taxon>
        <taxon>Panaeolus</taxon>
    </lineage>
</organism>
<accession>A0A409YAX0</accession>
<evidence type="ECO:0000313" key="1">
    <source>
        <dbReference type="EMBL" id="PPR00148.1"/>
    </source>
</evidence>
<keyword evidence="2" id="KW-1185">Reference proteome</keyword>
<dbReference type="EMBL" id="NHTK01001330">
    <property type="protein sequence ID" value="PPR00148.1"/>
    <property type="molecule type" value="Genomic_DNA"/>
</dbReference>
<dbReference type="Proteomes" id="UP000284842">
    <property type="component" value="Unassembled WGS sequence"/>
</dbReference>
<gene>
    <name evidence="1" type="ORF">CVT24_008955</name>
</gene>
<reference evidence="1 2" key="1">
    <citation type="journal article" date="2018" name="Evol. Lett.">
        <title>Horizontal gene cluster transfer increased hallucinogenic mushroom diversity.</title>
        <authorList>
            <person name="Reynolds H.T."/>
            <person name="Vijayakumar V."/>
            <person name="Gluck-Thaler E."/>
            <person name="Korotkin H.B."/>
            <person name="Matheny P.B."/>
            <person name="Slot J.C."/>
        </authorList>
    </citation>
    <scope>NUCLEOTIDE SEQUENCE [LARGE SCALE GENOMIC DNA]</scope>
    <source>
        <strain evidence="1 2">2629</strain>
    </source>
</reference>